<protein>
    <submittedName>
        <fullName evidence="4">Uncharacterized protein LOC105360157 isoform X1</fullName>
    </submittedName>
</protein>
<dbReference type="Pfam" id="PF00134">
    <property type="entry name" value="Cyclin_N"/>
    <property type="match status" value="1"/>
</dbReference>
<accession>A0AAJ6VM49</accession>
<dbReference type="PANTHER" id="PTHR21615">
    <property type="entry name" value="CYCLIN N-TERMINAL DOMAIN-CONTAINING PROTEIN 1"/>
    <property type="match status" value="1"/>
</dbReference>
<evidence type="ECO:0000259" key="2">
    <source>
        <dbReference type="Pfam" id="PF00134"/>
    </source>
</evidence>
<evidence type="ECO:0000256" key="1">
    <source>
        <dbReference type="SAM" id="Phobius"/>
    </source>
</evidence>
<sequence length="304" mass="35007">MAMNLDNSYIGPYLQDWLKYIRESYNAEHQLISNGNEFCIPYSGVQVEMVRAIFIISNSFHIEPYAKYLAVHLLDKYMSCLFWELISSCSEVTESTMRQLYDKMSCQMKLVLASCLQIASKVDLYKTGLGISQIQDLLQSIDPERDYSKSSISSCELRILKSLDFRLPLCLPIHAVEIFLAFAELSSKHLIRDTCINLLDIAYLRHEEVFRQLHLMARGCEYDKSKRVCRDFLALEASAPFIGAAVVVCSNFFFHLKRKVVESLATRLASLIEMSPIDINIMANVLFTYAVDEEDFKRLQQRQL</sequence>
<dbReference type="Proteomes" id="UP000695007">
    <property type="component" value="Unplaced"/>
</dbReference>
<evidence type="ECO:0000313" key="3">
    <source>
        <dbReference type="Proteomes" id="UP000695007"/>
    </source>
</evidence>
<organism evidence="3 4">
    <name type="scientific">Ceratosolen solmsi marchali</name>
    <dbReference type="NCBI Taxonomy" id="326594"/>
    <lineage>
        <taxon>Eukaryota</taxon>
        <taxon>Metazoa</taxon>
        <taxon>Ecdysozoa</taxon>
        <taxon>Arthropoda</taxon>
        <taxon>Hexapoda</taxon>
        <taxon>Insecta</taxon>
        <taxon>Pterygota</taxon>
        <taxon>Neoptera</taxon>
        <taxon>Endopterygota</taxon>
        <taxon>Hymenoptera</taxon>
        <taxon>Apocrita</taxon>
        <taxon>Proctotrupomorpha</taxon>
        <taxon>Chalcidoidea</taxon>
        <taxon>Agaonidae</taxon>
        <taxon>Agaoninae</taxon>
        <taxon>Ceratosolen</taxon>
    </lineage>
</organism>
<gene>
    <name evidence="4" type="primary">LOC105360157</name>
</gene>
<dbReference type="SUPFAM" id="SSF47954">
    <property type="entry name" value="Cyclin-like"/>
    <property type="match status" value="1"/>
</dbReference>
<feature type="domain" description="Cyclin N-terminal" evidence="2">
    <location>
        <begin position="50"/>
        <end position="167"/>
    </location>
</feature>
<dbReference type="RefSeq" id="XP_011495267.1">
    <property type="nucleotide sequence ID" value="XM_011496965.1"/>
</dbReference>
<dbReference type="KEGG" id="csol:105360157"/>
<keyword evidence="1" id="KW-0812">Transmembrane</keyword>
<dbReference type="InterPro" id="IPR036915">
    <property type="entry name" value="Cyclin-like_sf"/>
</dbReference>
<reference evidence="4" key="1">
    <citation type="submission" date="2025-08" db="UniProtKB">
        <authorList>
            <consortium name="RefSeq"/>
        </authorList>
    </citation>
    <scope>IDENTIFICATION</scope>
</reference>
<feature type="transmembrane region" description="Helical" evidence="1">
    <location>
        <begin position="232"/>
        <end position="254"/>
    </location>
</feature>
<dbReference type="PANTHER" id="PTHR21615:SF2">
    <property type="entry name" value="CYCLIN N-TERMINAL DOMAIN-CONTAINING PROTEIN 1"/>
    <property type="match status" value="1"/>
</dbReference>
<dbReference type="Gene3D" id="1.10.472.10">
    <property type="entry name" value="Cyclin-like"/>
    <property type="match status" value="1"/>
</dbReference>
<dbReference type="GO" id="GO:0035861">
    <property type="term" value="C:site of double-strand break"/>
    <property type="evidence" value="ECO:0007669"/>
    <property type="project" value="TreeGrafter"/>
</dbReference>
<keyword evidence="1" id="KW-0472">Membrane</keyword>
<keyword evidence="1" id="KW-1133">Transmembrane helix</keyword>
<evidence type="ECO:0000313" key="4">
    <source>
        <dbReference type="RefSeq" id="XP_011495267.1"/>
    </source>
</evidence>
<proteinExistence type="predicted"/>
<name>A0AAJ6VM49_9HYME</name>
<dbReference type="GO" id="GO:0007131">
    <property type="term" value="P:reciprocal meiotic recombination"/>
    <property type="evidence" value="ECO:0007669"/>
    <property type="project" value="TreeGrafter"/>
</dbReference>
<keyword evidence="3" id="KW-1185">Reference proteome</keyword>
<dbReference type="AlphaFoldDB" id="A0AAJ6VM49"/>
<dbReference type="GeneID" id="105360157"/>
<dbReference type="InterPro" id="IPR006671">
    <property type="entry name" value="Cyclin_N"/>
</dbReference>